<evidence type="ECO:0000256" key="3">
    <source>
        <dbReference type="ARBA" id="ARBA00022695"/>
    </source>
</evidence>
<keyword evidence="7 10" id="KW-0067">ATP-binding</keyword>
<feature type="binding site" evidence="10">
    <location>
        <position position="138"/>
    </location>
    <ligand>
        <name>CTP</name>
        <dbReference type="ChEBI" id="CHEBI:37563"/>
    </ligand>
</feature>
<feature type="binding site" evidence="10">
    <location>
        <position position="167"/>
    </location>
    <ligand>
        <name>ATP</name>
        <dbReference type="ChEBI" id="CHEBI:30616"/>
    </ligand>
</feature>
<dbReference type="InterPro" id="IPR048833">
    <property type="entry name" value="CAA_C"/>
</dbReference>
<feature type="domain" description="tRNA nucleotidyltransferase substrate binding" evidence="12">
    <location>
        <begin position="152"/>
        <end position="267"/>
    </location>
</feature>
<comment type="catalytic activity">
    <reaction evidence="10">
        <text>a tRNA with a 3' CCA end + 2 CTP + ATP = a tRNA with a 3' CCACCA end + 3 diphosphate</text>
        <dbReference type="Rhea" id="RHEA:76235"/>
        <dbReference type="Rhea" id="RHEA-COMP:10468"/>
        <dbReference type="Rhea" id="RHEA-COMP:18655"/>
        <dbReference type="ChEBI" id="CHEBI:30616"/>
        <dbReference type="ChEBI" id="CHEBI:33019"/>
        <dbReference type="ChEBI" id="CHEBI:37563"/>
        <dbReference type="ChEBI" id="CHEBI:83071"/>
        <dbReference type="ChEBI" id="CHEBI:195187"/>
    </reaction>
</comment>
<comment type="caution">
    <text evidence="14">The sequence shown here is derived from an EMBL/GenBank/DDBJ whole genome shotgun (WGS) entry which is preliminary data.</text>
</comment>
<dbReference type="EMBL" id="RXIH01000036">
    <property type="protein sequence ID" value="RZN55748.1"/>
    <property type="molecule type" value="Genomic_DNA"/>
</dbReference>
<dbReference type="InterPro" id="IPR006116">
    <property type="entry name" value="NT_2-5OAS_ClassI-CCAase"/>
</dbReference>
<dbReference type="Pfam" id="PF01909">
    <property type="entry name" value="NTP_transf_2"/>
    <property type="match status" value="1"/>
</dbReference>
<evidence type="ECO:0000256" key="7">
    <source>
        <dbReference type="ARBA" id="ARBA00022840"/>
    </source>
</evidence>
<evidence type="ECO:0000256" key="4">
    <source>
        <dbReference type="ARBA" id="ARBA00022723"/>
    </source>
</evidence>
<dbReference type="SUPFAM" id="SSF81301">
    <property type="entry name" value="Nucleotidyltransferase"/>
    <property type="match status" value="1"/>
</dbReference>
<dbReference type="NCBIfam" id="TIGR03671">
    <property type="entry name" value="cca_archaeal"/>
    <property type="match status" value="1"/>
</dbReference>
<evidence type="ECO:0000259" key="12">
    <source>
        <dbReference type="Pfam" id="PF09249"/>
    </source>
</evidence>
<dbReference type="Pfam" id="PF21133">
    <property type="entry name" value="CAA_C"/>
    <property type="match status" value="1"/>
</dbReference>
<dbReference type="PANTHER" id="PTHR39643:SF1">
    <property type="entry name" value="CCA-ADDING ENZYME"/>
    <property type="match status" value="1"/>
</dbReference>
<dbReference type="Gene3D" id="3.30.70.1550">
    <property type="entry name" value="Archaeal tRNA CCA-adding enzyme catalytic domain"/>
    <property type="match status" value="1"/>
</dbReference>
<dbReference type="PIRSF" id="PIRSF005335">
    <property type="entry name" value="CCA_arch"/>
    <property type="match status" value="1"/>
</dbReference>
<gene>
    <name evidence="10 14" type="primary">cca</name>
    <name evidence="15" type="ORF">DSO09_02130</name>
    <name evidence="14" type="ORF">EF809_04640</name>
</gene>
<comment type="function">
    <text evidence="10">Catalyzes the addition and repair of the essential 3'-terminal CCA sequence in tRNAs without using a nucleic acid template. Adds these three nucleotides in the order of C, C, and A to the tRNA nucleotide-73, using CTP and ATP as substrates and producing inorganic pyrophosphate. tRNA 3'-terminal CCA addition is required both for tRNA processing and repair. Also involved in tRNA surveillance by mediating tandem CCA addition to generate a CCACCA at the 3' terminus of unstable tRNAs. While stable tRNAs receive only 3'-terminal CCA, unstable tRNAs are marked with CCACCA and rapidly degraded.</text>
</comment>
<dbReference type="PANTHER" id="PTHR39643">
    <property type="entry name" value="CCA-ADDING ENZYME"/>
    <property type="match status" value="1"/>
</dbReference>
<keyword evidence="2 10" id="KW-0819">tRNA processing</keyword>
<feature type="binding site" evidence="10">
    <location>
        <position position="158"/>
    </location>
    <ligand>
        <name>CTP</name>
        <dbReference type="ChEBI" id="CHEBI:37563"/>
    </ligand>
</feature>
<reference evidence="15 17" key="1">
    <citation type="journal article" date="2019" name="Nat. Microbiol.">
        <title>Expanding anaerobic alkane metabolism in the domain of Archaea.</title>
        <authorList>
            <person name="Wang Y."/>
            <person name="Wegener G."/>
            <person name="Hou J."/>
            <person name="Wang F."/>
            <person name="Xiao X."/>
        </authorList>
    </citation>
    <scope>NUCLEOTIDE SEQUENCE [LARGE SCALE GENOMIC DNA]</scope>
    <source>
        <strain evidence="15">WYZ-LMO11</strain>
    </source>
</reference>
<organism evidence="14 16">
    <name type="scientific">Thermoproteota archaeon</name>
    <dbReference type="NCBI Taxonomy" id="2056631"/>
    <lineage>
        <taxon>Archaea</taxon>
        <taxon>Thermoproteota</taxon>
    </lineage>
</organism>
<dbReference type="Gene3D" id="1.10.1410.30">
    <property type="entry name" value="CCA tRNA nucleotidyltransferase, domain 2"/>
    <property type="match status" value="1"/>
</dbReference>
<dbReference type="AlphaFoldDB" id="A0A520KEY0"/>
<feature type="binding site" evidence="10">
    <location>
        <position position="54"/>
    </location>
    <ligand>
        <name>CTP</name>
        <dbReference type="ChEBI" id="CHEBI:37563"/>
    </ligand>
</feature>
<dbReference type="Gene3D" id="3.30.70.590">
    <property type="entry name" value="Poly(A) polymerase predicted RNA binding domain"/>
    <property type="match status" value="1"/>
</dbReference>
<dbReference type="SUPFAM" id="SSF55003">
    <property type="entry name" value="PAP/Archaeal CCA-adding enzyme, C-terminal domain"/>
    <property type="match status" value="1"/>
</dbReference>
<feature type="binding site" evidence="10">
    <location>
        <position position="115"/>
    </location>
    <ligand>
        <name>Mg(2+)</name>
        <dbReference type="ChEBI" id="CHEBI:18420"/>
    </ligand>
</feature>
<evidence type="ECO:0000256" key="9">
    <source>
        <dbReference type="ARBA" id="ARBA00022884"/>
    </source>
</evidence>
<keyword evidence="1 10" id="KW-0808">Transferase</keyword>
<keyword evidence="6 10" id="KW-0692">RNA repair</keyword>
<evidence type="ECO:0000313" key="14">
    <source>
        <dbReference type="EMBL" id="RZN55748.1"/>
    </source>
</evidence>
<dbReference type="GO" id="GO:0042245">
    <property type="term" value="P:RNA repair"/>
    <property type="evidence" value="ECO:0007669"/>
    <property type="project" value="UniProtKB-KW"/>
</dbReference>
<evidence type="ECO:0000256" key="2">
    <source>
        <dbReference type="ARBA" id="ARBA00022694"/>
    </source>
</evidence>
<feature type="binding site" evidence="10">
    <location>
        <position position="51"/>
    </location>
    <ligand>
        <name>ATP</name>
        <dbReference type="ChEBI" id="CHEBI:30616"/>
    </ligand>
</feature>
<evidence type="ECO:0000259" key="13">
    <source>
        <dbReference type="Pfam" id="PF21133"/>
    </source>
</evidence>
<evidence type="ECO:0000313" key="15">
    <source>
        <dbReference type="EMBL" id="TDA39549.1"/>
    </source>
</evidence>
<feature type="binding site" evidence="10">
    <location>
        <position position="51"/>
    </location>
    <ligand>
        <name>CTP</name>
        <dbReference type="ChEBI" id="CHEBI:37563"/>
    </ligand>
</feature>
<comment type="cofactor">
    <cofactor evidence="10">
        <name>Mg(2+)</name>
        <dbReference type="ChEBI" id="CHEBI:18420"/>
    </cofactor>
</comment>
<evidence type="ECO:0000256" key="1">
    <source>
        <dbReference type="ARBA" id="ARBA00022679"/>
    </source>
</evidence>
<evidence type="ECO:0000256" key="5">
    <source>
        <dbReference type="ARBA" id="ARBA00022741"/>
    </source>
</evidence>
<dbReference type="SUPFAM" id="SSF81631">
    <property type="entry name" value="PAP/OAS1 substrate-binding domain"/>
    <property type="match status" value="1"/>
</dbReference>
<feature type="binding site" evidence="10">
    <location>
        <position position="54"/>
    </location>
    <ligand>
        <name>ATP</name>
        <dbReference type="ChEBI" id="CHEBI:30616"/>
    </ligand>
</feature>
<dbReference type="InterPro" id="IPR042090">
    <property type="entry name" value="CCA_tRNA_nucleotrans_2"/>
</dbReference>
<evidence type="ECO:0000256" key="10">
    <source>
        <dbReference type="HAMAP-Rule" id="MF_01264"/>
    </source>
</evidence>
<feature type="binding site" evidence="10">
    <location>
        <position position="63"/>
    </location>
    <ligand>
        <name>Mg(2+)</name>
        <dbReference type="ChEBI" id="CHEBI:18420"/>
    </ligand>
</feature>
<dbReference type="InterPro" id="IPR011068">
    <property type="entry name" value="NuclTrfase_I-like_C"/>
</dbReference>
<evidence type="ECO:0000313" key="16">
    <source>
        <dbReference type="Proteomes" id="UP000316080"/>
    </source>
</evidence>
<evidence type="ECO:0000313" key="17">
    <source>
        <dbReference type="Proteomes" id="UP000317265"/>
    </source>
</evidence>
<dbReference type="HAMAP" id="MF_01264">
    <property type="entry name" value="CCA_arch"/>
    <property type="match status" value="1"/>
</dbReference>
<dbReference type="EC" id="2.7.7.72" evidence="10"/>
<protein>
    <recommendedName>
        <fullName evidence="10">CCA-adding enzyme</fullName>
        <ecNumber evidence="10">2.7.7.72</ecNumber>
    </recommendedName>
    <alternativeName>
        <fullName evidence="10">CCA tRNA nucleotidyltransferase</fullName>
    </alternativeName>
    <alternativeName>
        <fullName evidence="10">tRNA CCA-pyrophosphorylase</fullName>
    </alternativeName>
    <alternativeName>
        <fullName evidence="10">tRNA adenylyl-/cytidylyl- transferase</fullName>
    </alternativeName>
    <alternativeName>
        <fullName evidence="10">tRNA nucleotidyltransferase</fullName>
    </alternativeName>
    <alternativeName>
        <fullName evidence="10">tRNA-NT</fullName>
    </alternativeName>
</protein>
<feature type="binding site" evidence="10">
    <location>
        <position position="138"/>
    </location>
    <ligand>
        <name>ATP</name>
        <dbReference type="ChEBI" id="CHEBI:30616"/>
    </ligand>
</feature>
<keyword evidence="8 10" id="KW-0460">Magnesium</keyword>
<comment type="miscellaneous">
    <text evidence="10">A single active site specifically recognizes both ATP and CTP and is responsible for their addition.</text>
</comment>
<comment type="subunit">
    <text evidence="10">Homodimer.</text>
</comment>
<dbReference type="Gene3D" id="3.30.460.10">
    <property type="entry name" value="Beta Polymerase, domain 2"/>
    <property type="match status" value="1"/>
</dbReference>
<dbReference type="Proteomes" id="UP000316080">
    <property type="component" value="Unassembled WGS sequence"/>
</dbReference>
<reference evidence="14 16" key="2">
    <citation type="journal article" date="2019" name="Nat. Microbiol.">
        <title>Wide diversity of methane and short-chain alkane metabolisms in uncultured archaea.</title>
        <authorList>
            <person name="Borrel G."/>
            <person name="Adam P.S."/>
            <person name="McKay L.J."/>
            <person name="Chen L.X."/>
            <person name="Sierra-Garcia I.N."/>
            <person name="Sieber C.M."/>
            <person name="Letourneur Q."/>
            <person name="Ghozlane A."/>
            <person name="Andersen G.L."/>
            <person name="Li W.J."/>
            <person name="Hallam S.J."/>
            <person name="Muyzer G."/>
            <person name="de Oliveira V.M."/>
            <person name="Inskeep W.P."/>
            <person name="Banfield J.F."/>
            <person name="Gribaldo S."/>
        </authorList>
    </citation>
    <scope>NUCLEOTIDE SEQUENCE [LARGE SCALE GENOMIC DNA]</scope>
    <source>
        <strain evidence="14">Verst-YHS</strain>
    </source>
</reference>
<sequence>MEEILKEVLSRIKPKDEERNKVRQIFEEIKNRIEEKAKSLGINVRVELEGSVAKDTWISTDKDIDIFILFPHGTDKEKAKEIGLEIAKYGAGENWKIAYAEHPYIKKKIDEYEVDIVPGIEIKEGERPLTAVDRTPLHTKFIKSKMNEEMKDEVRLLKQFMKGIGVYGAELKIEGFSGYLCELLVLYYKNFKNVIKNASNWRPKTIIDYMNYYKDIPCEEIFDAPLIVIDPIDRRRNVAAAVSLQSYSIFVMASKFFLEKPSIEFFFPSKLNVNLNDIINEIKKREISLVMIKMKCPKIPSDILWGEIKKTINKFVKLIENYDFEVIDYKSWSDEENRIIFLIEVEKRKLRRGKIHQGPKIWYDEDLKKFLDKYINNEKVLAGPFIKNERIYVEILRKYNDIKDLLINEIKNLKLSKDIMNEINKGFEVYVDEEILKECEGIEDEIFSFIRKKPLWLK</sequence>
<dbReference type="GO" id="GO:0001680">
    <property type="term" value="P:tRNA 3'-terminal CCA addition"/>
    <property type="evidence" value="ECO:0007669"/>
    <property type="project" value="UniProtKB-UniRule"/>
</dbReference>
<dbReference type="GO" id="GO:0005524">
    <property type="term" value="F:ATP binding"/>
    <property type="evidence" value="ECO:0007669"/>
    <property type="project" value="UniProtKB-UniRule"/>
</dbReference>
<evidence type="ECO:0000256" key="8">
    <source>
        <dbReference type="ARBA" id="ARBA00022842"/>
    </source>
</evidence>
<keyword evidence="5 10" id="KW-0547">Nucleotide-binding</keyword>
<name>A0A520KEY0_9CREN</name>
<comment type="similarity">
    <text evidence="10">Belongs to the tRNA nucleotidyltransferase/poly(A) polymerase family. Archaeal CCA-adding enzyme subfamily.</text>
</comment>
<feature type="binding site" evidence="10">
    <location>
        <position position="65"/>
    </location>
    <ligand>
        <name>Mg(2+)</name>
        <dbReference type="ChEBI" id="CHEBI:18420"/>
    </ligand>
</feature>
<dbReference type="InterPro" id="IPR002934">
    <property type="entry name" value="Polymerase_NTP_transf_dom"/>
</dbReference>
<dbReference type="InterPro" id="IPR008229">
    <property type="entry name" value="CCA-adding_arc"/>
</dbReference>
<dbReference type="GO" id="GO:0004810">
    <property type="term" value="F:CCA tRNA nucleotidyltransferase activity"/>
    <property type="evidence" value="ECO:0007669"/>
    <property type="project" value="UniProtKB-UniRule"/>
</dbReference>
<proteinExistence type="inferred from homology"/>
<dbReference type="Pfam" id="PF09249">
    <property type="entry name" value="tRNA_NucTransf2"/>
    <property type="match status" value="1"/>
</dbReference>
<evidence type="ECO:0000259" key="11">
    <source>
        <dbReference type="Pfam" id="PF01909"/>
    </source>
</evidence>
<keyword evidence="3 10" id="KW-0548">Nucleotidyltransferase</keyword>
<keyword evidence="4 10" id="KW-0479">Metal-binding</keyword>
<feature type="binding site" evidence="10">
    <location>
        <position position="167"/>
    </location>
    <ligand>
        <name>CTP</name>
        <dbReference type="ChEBI" id="CHEBI:37563"/>
    </ligand>
</feature>
<feature type="domain" description="CCA-adding enzyme C-terminal" evidence="13">
    <location>
        <begin position="288"/>
        <end position="431"/>
    </location>
</feature>
<dbReference type="GO" id="GO:0000049">
    <property type="term" value="F:tRNA binding"/>
    <property type="evidence" value="ECO:0007669"/>
    <property type="project" value="UniProtKB-UniRule"/>
</dbReference>
<feature type="binding site" evidence="10">
    <location>
        <position position="158"/>
    </location>
    <ligand>
        <name>ATP</name>
        <dbReference type="ChEBI" id="CHEBI:30616"/>
    </ligand>
</feature>
<dbReference type="InterPro" id="IPR015329">
    <property type="entry name" value="tRNA_NucTransf2"/>
</dbReference>
<comment type="catalytic activity">
    <reaction evidence="10">
        <text>a tRNA precursor + 2 CTP + ATP = a tRNA with a 3' CCA end + 3 diphosphate</text>
        <dbReference type="Rhea" id="RHEA:14433"/>
        <dbReference type="Rhea" id="RHEA-COMP:10465"/>
        <dbReference type="Rhea" id="RHEA-COMP:10468"/>
        <dbReference type="ChEBI" id="CHEBI:30616"/>
        <dbReference type="ChEBI" id="CHEBI:33019"/>
        <dbReference type="ChEBI" id="CHEBI:37563"/>
        <dbReference type="ChEBI" id="CHEBI:74896"/>
        <dbReference type="ChEBI" id="CHEBI:83071"/>
        <dbReference type="EC" id="2.7.7.72"/>
    </reaction>
</comment>
<dbReference type="GO" id="GO:0000287">
    <property type="term" value="F:magnesium ion binding"/>
    <property type="evidence" value="ECO:0007669"/>
    <property type="project" value="UniProtKB-UniRule"/>
</dbReference>
<dbReference type="InterPro" id="IPR043519">
    <property type="entry name" value="NT_sf"/>
</dbReference>
<accession>A0A520KEY0</accession>
<dbReference type="Proteomes" id="UP000317265">
    <property type="component" value="Unassembled WGS sequence"/>
</dbReference>
<feature type="domain" description="Polymerase nucleotidyl transferase" evidence="11">
    <location>
        <begin position="32"/>
        <end position="137"/>
    </location>
</feature>
<keyword evidence="9 10" id="KW-0694">RNA-binding</keyword>
<dbReference type="EMBL" id="QNVI01000024">
    <property type="protein sequence ID" value="TDA39549.1"/>
    <property type="molecule type" value="Genomic_DNA"/>
</dbReference>
<dbReference type="CDD" id="cd05400">
    <property type="entry name" value="NT_2-5OAS_ClassI-CCAase"/>
    <property type="match status" value="1"/>
</dbReference>
<evidence type="ECO:0000256" key="6">
    <source>
        <dbReference type="ARBA" id="ARBA00022800"/>
    </source>
</evidence>